<dbReference type="Proteomes" id="UP001549164">
    <property type="component" value="Unassembled WGS sequence"/>
</dbReference>
<feature type="region of interest" description="Disordered" evidence="1">
    <location>
        <begin position="1"/>
        <end position="29"/>
    </location>
</feature>
<accession>A0ABV2I7I6</accession>
<evidence type="ECO:0000313" key="2">
    <source>
        <dbReference type="EMBL" id="MET3598711.1"/>
    </source>
</evidence>
<dbReference type="EMBL" id="JBEPLY010000002">
    <property type="protein sequence ID" value="MET3598711.1"/>
    <property type="molecule type" value="Genomic_DNA"/>
</dbReference>
<comment type="caution">
    <text evidence="2">The sequence shown here is derived from an EMBL/GenBank/DDBJ whole genome shotgun (WGS) entry which is preliminary data.</text>
</comment>
<evidence type="ECO:0000256" key="1">
    <source>
        <dbReference type="SAM" id="MobiDB-lite"/>
    </source>
</evidence>
<organism evidence="2 3">
    <name type="scientific">Martelella mangrovi</name>
    <dbReference type="NCBI Taxonomy" id="1397477"/>
    <lineage>
        <taxon>Bacteria</taxon>
        <taxon>Pseudomonadati</taxon>
        <taxon>Pseudomonadota</taxon>
        <taxon>Alphaproteobacteria</taxon>
        <taxon>Hyphomicrobiales</taxon>
        <taxon>Aurantimonadaceae</taxon>
        <taxon>Martelella</taxon>
    </lineage>
</organism>
<gene>
    <name evidence="2" type="ORF">ABID12_000638</name>
</gene>
<name>A0ABV2I7I6_9HYPH</name>
<dbReference type="RefSeq" id="WP_354433072.1">
    <property type="nucleotide sequence ID" value="NZ_JBEPLY010000002.1"/>
</dbReference>
<protein>
    <submittedName>
        <fullName evidence="2">Uncharacterized protein</fullName>
    </submittedName>
</protein>
<keyword evidence="3" id="KW-1185">Reference proteome</keyword>
<proteinExistence type="predicted"/>
<sequence>MREDILPATGSDFGETDGHSQERNATGDLRQKGKCLIFSMSFPSIPAIRNS</sequence>
<evidence type="ECO:0000313" key="3">
    <source>
        <dbReference type="Proteomes" id="UP001549164"/>
    </source>
</evidence>
<reference evidence="2 3" key="1">
    <citation type="submission" date="2024-06" db="EMBL/GenBank/DDBJ databases">
        <title>Genomic Encyclopedia of Type Strains, Phase IV (KMG-IV): sequencing the most valuable type-strain genomes for metagenomic binning, comparative biology and taxonomic classification.</title>
        <authorList>
            <person name="Goeker M."/>
        </authorList>
    </citation>
    <scope>NUCLEOTIDE SEQUENCE [LARGE SCALE GENOMIC DNA]</scope>
    <source>
        <strain evidence="2 3">DSM 28102</strain>
    </source>
</reference>